<evidence type="ECO:0000259" key="1">
    <source>
        <dbReference type="Pfam" id="PF05670"/>
    </source>
</evidence>
<dbReference type="EMBL" id="MN739891">
    <property type="protein sequence ID" value="QHT76243.1"/>
    <property type="molecule type" value="Genomic_DNA"/>
</dbReference>
<proteinExistence type="predicted"/>
<reference evidence="2" key="1">
    <citation type="journal article" date="2020" name="Nature">
        <title>Giant virus diversity and host interactions through global metagenomics.</title>
        <authorList>
            <person name="Schulz F."/>
            <person name="Roux S."/>
            <person name="Paez-Espino D."/>
            <person name="Jungbluth S."/>
            <person name="Walsh D.A."/>
            <person name="Denef V.J."/>
            <person name="McMahon K.D."/>
            <person name="Konstantinidis K.T."/>
            <person name="Eloe-Fadrosh E.A."/>
            <person name="Kyrpides N.C."/>
            <person name="Woyke T."/>
        </authorList>
    </citation>
    <scope>NUCLEOTIDE SEQUENCE</scope>
    <source>
        <strain evidence="2">GVMAG-M-3300023179-73</strain>
    </source>
</reference>
<accession>A0A6C0H8B4</accession>
<dbReference type="Pfam" id="PF05670">
    <property type="entry name" value="NFACT-R_1"/>
    <property type="match status" value="1"/>
</dbReference>
<protein>
    <recommendedName>
        <fullName evidence="1">NFACT RNA-binding domain-containing protein</fullName>
    </recommendedName>
</protein>
<evidence type="ECO:0000313" key="2">
    <source>
        <dbReference type="EMBL" id="QHT76243.1"/>
    </source>
</evidence>
<name>A0A6C0H8B4_9ZZZZ</name>
<sequence>MKTITITIQDRDYILEIGQNQQENDNIIRNSQPRDLWFHLDNYSGPHFVLHTFGDPIPKRYLNYIGGLFPNYKNGLARRYSVIYTEIENVQMTNTPGTVIPHKTKKIKY</sequence>
<dbReference type="AlphaFoldDB" id="A0A6C0H8B4"/>
<organism evidence="2">
    <name type="scientific">viral metagenome</name>
    <dbReference type="NCBI Taxonomy" id="1070528"/>
    <lineage>
        <taxon>unclassified sequences</taxon>
        <taxon>metagenomes</taxon>
        <taxon>organismal metagenomes</taxon>
    </lineage>
</organism>
<dbReference type="InterPro" id="IPR008532">
    <property type="entry name" value="NFACT_RNA-bd"/>
</dbReference>
<feature type="domain" description="NFACT RNA-binding" evidence="1">
    <location>
        <begin position="9"/>
        <end position="101"/>
    </location>
</feature>